<dbReference type="AlphaFoldDB" id="A0A7U2I6H2"/>
<reference evidence="7" key="1">
    <citation type="journal article" date="2021" name="BMC Genomics">
        <title>Chromosome-level genome assembly and manually-curated proteome of model necrotroph Parastagonospora nodorum Sn15 reveals a genome-wide trove of candidate effector homologs, and redundancy of virulence-related functions within an accessory chromosome.</title>
        <authorList>
            <person name="Bertazzoni S."/>
            <person name="Jones D.A.B."/>
            <person name="Phan H.T."/>
            <person name="Tan K.-C."/>
            <person name="Hane J.K."/>
        </authorList>
    </citation>
    <scope>NUCLEOTIDE SEQUENCE [LARGE SCALE GENOMIC DNA]</scope>
    <source>
        <strain evidence="7">SN15 / ATCC MYA-4574 / FGSC 10173)</strain>
    </source>
</reference>
<dbReference type="SUPFAM" id="SSF103473">
    <property type="entry name" value="MFS general substrate transporter"/>
    <property type="match status" value="1"/>
</dbReference>
<evidence type="ECO:0008006" key="8">
    <source>
        <dbReference type="Google" id="ProtNLM"/>
    </source>
</evidence>
<feature type="transmembrane region" description="Helical" evidence="5">
    <location>
        <begin position="178"/>
        <end position="198"/>
    </location>
</feature>
<dbReference type="GO" id="GO:0016020">
    <property type="term" value="C:membrane"/>
    <property type="evidence" value="ECO:0007669"/>
    <property type="project" value="UniProtKB-SubCell"/>
</dbReference>
<evidence type="ECO:0000313" key="6">
    <source>
        <dbReference type="EMBL" id="QRD01143.1"/>
    </source>
</evidence>
<organism evidence="6 7">
    <name type="scientific">Phaeosphaeria nodorum (strain SN15 / ATCC MYA-4574 / FGSC 10173)</name>
    <name type="common">Glume blotch fungus</name>
    <name type="synonym">Parastagonospora nodorum</name>
    <dbReference type="NCBI Taxonomy" id="321614"/>
    <lineage>
        <taxon>Eukaryota</taxon>
        <taxon>Fungi</taxon>
        <taxon>Dikarya</taxon>
        <taxon>Ascomycota</taxon>
        <taxon>Pezizomycotina</taxon>
        <taxon>Dothideomycetes</taxon>
        <taxon>Pleosporomycetidae</taxon>
        <taxon>Pleosporales</taxon>
        <taxon>Pleosporineae</taxon>
        <taxon>Phaeosphaeriaceae</taxon>
        <taxon>Parastagonospora</taxon>
    </lineage>
</organism>
<dbReference type="Proteomes" id="UP000663193">
    <property type="component" value="Chromosome 12"/>
</dbReference>
<keyword evidence="4 5" id="KW-0472">Membrane</keyword>
<evidence type="ECO:0000256" key="5">
    <source>
        <dbReference type="SAM" id="Phobius"/>
    </source>
</evidence>
<dbReference type="InterPro" id="IPR036259">
    <property type="entry name" value="MFS_trans_sf"/>
</dbReference>
<dbReference type="OrthoDB" id="10021397at2759"/>
<gene>
    <name evidence="6" type="ORF">JI435_309460</name>
</gene>
<comment type="subcellular location">
    <subcellularLocation>
        <location evidence="1">Membrane</location>
        <topology evidence="1">Multi-pass membrane protein</topology>
    </subcellularLocation>
</comment>
<keyword evidence="2 5" id="KW-0812">Transmembrane</keyword>
<feature type="transmembrane region" description="Helical" evidence="5">
    <location>
        <begin position="39"/>
        <end position="59"/>
    </location>
</feature>
<proteinExistence type="predicted"/>
<protein>
    <recommendedName>
        <fullName evidence="8">Major facilitator superfamily (MFS) profile domain-containing protein</fullName>
    </recommendedName>
</protein>
<accession>A0A7U2I6H2</accession>
<keyword evidence="3 5" id="KW-1133">Transmembrane helix</keyword>
<evidence type="ECO:0000256" key="1">
    <source>
        <dbReference type="ARBA" id="ARBA00004141"/>
    </source>
</evidence>
<evidence type="ECO:0000313" key="7">
    <source>
        <dbReference type="Proteomes" id="UP000663193"/>
    </source>
</evidence>
<sequence length="235" mass="24590">ATQGASATGSGINMIAYVAPTIVSIGATGGLVSRYGHYVPYMVVGITIASIAAGFLTLLDAYTPTATWAGLIVVNRLGMGMAQQLPYTALQAVLEPEDIATGNAIAIFSWQLGGAIAVSIGQNLLLNTLKISIPVHTTEVGVQQVIDAGAGGINSIAPDGAVLKSLREAYAEALRGSFVLALVSTCLALPFAAGMQWLNIKRVAEERRVNAREGAVDLIRVEEAKKLEEKDTFYT</sequence>
<name>A0A7U2I6H2_PHANO</name>
<dbReference type="VEuPathDB" id="FungiDB:JI435_309460"/>
<feature type="transmembrane region" description="Helical" evidence="5">
    <location>
        <begin position="12"/>
        <end position="32"/>
    </location>
</feature>
<evidence type="ECO:0000256" key="3">
    <source>
        <dbReference type="ARBA" id="ARBA00022989"/>
    </source>
</evidence>
<evidence type="ECO:0000256" key="2">
    <source>
        <dbReference type="ARBA" id="ARBA00022692"/>
    </source>
</evidence>
<keyword evidence="7" id="KW-1185">Reference proteome</keyword>
<dbReference type="PANTHER" id="PTHR23501:SF199">
    <property type="entry name" value="MFS EFFLUX TRANSPORTER INPD-RELATED"/>
    <property type="match status" value="1"/>
</dbReference>
<evidence type="ECO:0000256" key="4">
    <source>
        <dbReference type="ARBA" id="ARBA00023136"/>
    </source>
</evidence>
<dbReference type="EMBL" id="CP069034">
    <property type="protein sequence ID" value="QRD01143.1"/>
    <property type="molecule type" value="Genomic_DNA"/>
</dbReference>
<dbReference type="PANTHER" id="PTHR23501">
    <property type="entry name" value="MAJOR FACILITATOR SUPERFAMILY"/>
    <property type="match status" value="1"/>
</dbReference>
<feature type="non-terminal residue" evidence="6">
    <location>
        <position position="235"/>
    </location>
</feature>